<name>A0ABT9MTM3_9ACTN</name>
<keyword evidence="3" id="KW-1185">Reference proteome</keyword>
<feature type="region of interest" description="Disordered" evidence="1">
    <location>
        <begin position="1"/>
        <end position="44"/>
    </location>
</feature>
<dbReference type="Gene3D" id="3.40.50.1820">
    <property type="entry name" value="alpha/beta hydrolase"/>
    <property type="match status" value="1"/>
</dbReference>
<feature type="compositionally biased region" description="Basic and acidic residues" evidence="1">
    <location>
        <begin position="1"/>
        <end position="16"/>
    </location>
</feature>
<dbReference type="EMBL" id="JAUSRA010000001">
    <property type="protein sequence ID" value="MDP9794787.1"/>
    <property type="molecule type" value="Genomic_DNA"/>
</dbReference>
<dbReference type="Proteomes" id="UP001240984">
    <property type="component" value="Unassembled WGS sequence"/>
</dbReference>
<accession>A0ABT9MTM3</accession>
<organism evidence="2 3">
    <name type="scientific">Catenuloplanes nepalensis</name>
    <dbReference type="NCBI Taxonomy" id="587533"/>
    <lineage>
        <taxon>Bacteria</taxon>
        <taxon>Bacillati</taxon>
        <taxon>Actinomycetota</taxon>
        <taxon>Actinomycetes</taxon>
        <taxon>Micromonosporales</taxon>
        <taxon>Micromonosporaceae</taxon>
        <taxon>Catenuloplanes</taxon>
    </lineage>
</organism>
<reference evidence="2 3" key="1">
    <citation type="submission" date="2023-07" db="EMBL/GenBank/DDBJ databases">
        <title>Sequencing the genomes of 1000 actinobacteria strains.</title>
        <authorList>
            <person name="Klenk H.-P."/>
        </authorList>
    </citation>
    <scope>NUCLEOTIDE SEQUENCE [LARGE SCALE GENOMIC DNA]</scope>
    <source>
        <strain evidence="2 3">DSM 44710</strain>
    </source>
</reference>
<dbReference type="RefSeq" id="WP_306839815.1">
    <property type="nucleotide sequence ID" value="NZ_JAUSRA010000001.1"/>
</dbReference>
<dbReference type="SUPFAM" id="SSF53474">
    <property type="entry name" value="alpha/beta-Hydrolases"/>
    <property type="match status" value="1"/>
</dbReference>
<sequence length="118" mass="12788">MDLRAGHRARRDDRRARLAARRRRDRAPGADPRRQPPAFNAFAPGPGRWAALGIPVDLIVGEDNQGREPYGTSFAAIARLLPQARTHVLAGQGHLAHVEAAGQLSRRVSTMITAARGA</sequence>
<evidence type="ECO:0000313" key="3">
    <source>
        <dbReference type="Proteomes" id="UP001240984"/>
    </source>
</evidence>
<protein>
    <submittedName>
        <fullName evidence="2">Pimeloyl-ACP methyl ester carboxylesterase</fullName>
    </submittedName>
</protein>
<comment type="caution">
    <text evidence="2">The sequence shown here is derived from an EMBL/GenBank/DDBJ whole genome shotgun (WGS) entry which is preliminary data.</text>
</comment>
<dbReference type="InterPro" id="IPR029058">
    <property type="entry name" value="AB_hydrolase_fold"/>
</dbReference>
<proteinExistence type="predicted"/>
<evidence type="ECO:0000313" key="2">
    <source>
        <dbReference type="EMBL" id="MDP9794787.1"/>
    </source>
</evidence>
<evidence type="ECO:0000256" key="1">
    <source>
        <dbReference type="SAM" id="MobiDB-lite"/>
    </source>
</evidence>
<gene>
    <name evidence="2" type="ORF">J2S43_003299</name>
</gene>